<gene>
    <name evidence="3" type="ORF">OLEA9_A054401</name>
</gene>
<reference evidence="3 4" key="1">
    <citation type="submission" date="2019-12" db="EMBL/GenBank/DDBJ databases">
        <authorList>
            <person name="Alioto T."/>
            <person name="Alioto T."/>
            <person name="Gomez Garrido J."/>
        </authorList>
    </citation>
    <scope>NUCLEOTIDE SEQUENCE [LARGE SCALE GENOMIC DNA]</scope>
</reference>
<dbReference type="InterPro" id="IPR058678">
    <property type="entry name" value="ARM_PUB"/>
</dbReference>
<dbReference type="Proteomes" id="UP000594638">
    <property type="component" value="Unassembled WGS sequence"/>
</dbReference>
<keyword evidence="4" id="KW-1185">Reference proteome</keyword>
<proteinExistence type="predicted"/>
<dbReference type="InterPro" id="IPR011989">
    <property type="entry name" value="ARM-like"/>
</dbReference>
<dbReference type="OrthoDB" id="1930451at2759"/>
<sequence length="352" mass="37316">MKTQQPKLKSTPRPLFSCAFFRHCTQTALSPTTSTPPPLPLSNSEAPPPPPQESPPPQKPPSHPESSSSSSSNTSQSFTQWRFPLPISPVSHHLQSQPKLEPDTVPSKGLTANKINRAEQNSSQQPPPPPPPPLSNAKLEELFHVAELQFSTGSNSDRVKAMYTLERSLVPNQCAAAESSDTVTCPAAVMTGVVACLRERVAPKPASKVLLALCLAEVNRRVAVNAGAVGAVVEALADSENAVAERALAALELLCTLEEGAVEVRTHALAVPMMVQVMGKTEGRAKEYAISVLAVIYGGADEGEGLAPAEEVARAVMLAMHGDCSTRGRRKGAQLLKTLHSNGRVDLTEGGR</sequence>
<feature type="region of interest" description="Disordered" evidence="1">
    <location>
        <begin position="28"/>
        <end position="109"/>
    </location>
</feature>
<feature type="domain" description="U-box" evidence="2">
    <location>
        <begin position="153"/>
        <end position="342"/>
    </location>
</feature>
<dbReference type="PANTHER" id="PTHR47873:SF1">
    <property type="entry name" value="ARM REPEAT SUPERFAMILY PROTEIN"/>
    <property type="match status" value="1"/>
</dbReference>
<dbReference type="AlphaFoldDB" id="A0A8S0UF27"/>
<dbReference type="Gene3D" id="1.25.10.10">
    <property type="entry name" value="Leucine-rich Repeat Variant"/>
    <property type="match status" value="1"/>
</dbReference>
<dbReference type="InterPro" id="IPR016024">
    <property type="entry name" value="ARM-type_fold"/>
</dbReference>
<evidence type="ECO:0000256" key="1">
    <source>
        <dbReference type="SAM" id="MobiDB-lite"/>
    </source>
</evidence>
<evidence type="ECO:0000259" key="2">
    <source>
        <dbReference type="Pfam" id="PF25598"/>
    </source>
</evidence>
<comment type="caution">
    <text evidence="3">The sequence shown here is derived from an EMBL/GenBank/DDBJ whole genome shotgun (WGS) entry which is preliminary data.</text>
</comment>
<dbReference type="Pfam" id="PF25598">
    <property type="entry name" value="ARM_PUB"/>
    <property type="match status" value="1"/>
</dbReference>
<organism evidence="3 4">
    <name type="scientific">Olea europaea subsp. europaea</name>
    <dbReference type="NCBI Taxonomy" id="158383"/>
    <lineage>
        <taxon>Eukaryota</taxon>
        <taxon>Viridiplantae</taxon>
        <taxon>Streptophyta</taxon>
        <taxon>Embryophyta</taxon>
        <taxon>Tracheophyta</taxon>
        <taxon>Spermatophyta</taxon>
        <taxon>Magnoliopsida</taxon>
        <taxon>eudicotyledons</taxon>
        <taxon>Gunneridae</taxon>
        <taxon>Pentapetalae</taxon>
        <taxon>asterids</taxon>
        <taxon>lamiids</taxon>
        <taxon>Lamiales</taxon>
        <taxon>Oleaceae</taxon>
        <taxon>Oleeae</taxon>
        <taxon>Olea</taxon>
    </lineage>
</organism>
<evidence type="ECO:0000313" key="4">
    <source>
        <dbReference type="Proteomes" id="UP000594638"/>
    </source>
</evidence>
<feature type="compositionally biased region" description="Low complexity" evidence="1">
    <location>
        <begin position="64"/>
        <end position="77"/>
    </location>
</feature>
<name>A0A8S0UF27_OLEEU</name>
<protein>
    <submittedName>
        <fullName evidence="3">U-box domain-containing 25</fullName>
    </submittedName>
</protein>
<dbReference type="EMBL" id="CACTIH010007692">
    <property type="protein sequence ID" value="CAA3017301.1"/>
    <property type="molecule type" value="Genomic_DNA"/>
</dbReference>
<feature type="compositionally biased region" description="Pro residues" evidence="1">
    <location>
        <begin position="34"/>
        <end position="63"/>
    </location>
</feature>
<dbReference type="Gramene" id="OE9A054401T1">
    <property type="protein sequence ID" value="OE9A054401C1"/>
    <property type="gene ID" value="OE9A054401"/>
</dbReference>
<dbReference type="PANTHER" id="PTHR47873">
    <property type="entry name" value="ARM REPEAT SUPERFAMILY PROTEIN"/>
    <property type="match status" value="1"/>
</dbReference>
<dbReference type="SUPFAM" id="SSF48371">
    <property type="entry name" value="ARM repeat"/>
    <property type="match status" value="1"/>
</dbReference>
<evidence type="ECO:0000313" key="3">
    <source>
        <dbReference type="EMBL" id="CAA3017301.1"/>
    </source>
</evidence>
<accession>A0A8S0UF27</accession>